<evidence type="ECO:0000256" key="4">
    <source>
        <dbReference type="ARBA" id="ARBA00022806"/>
    </source>
</evidence>
<comment type="similarity">
    <text evidence="1">Belongs to the helicase family. UvrD subfamily.</text>
</comment>
<keyword evidence="6" id="KW-0238">DNA-binding</keyword>
<reference evidence="13" key="1">
    <citation type="submission" date="2018-05" db="EMBL/GenBank/DDBJ databases">
        <authorList>
            <person name="Lanie J.A."/>
            <person name="Ng W.-L."/>
            <person name="Kazmierczak K.M."/>
            <person name="Andrzejewski T.M."/>
            <person name="Davidsen T.M."/>
            <person name="Wayne K.J."/>
            <person name="Tettelin H."/>
            <person name="Glass J.I."/>
            <person name="Rusch D."/>
            <person name="Podicherti R."/>
            <person name="Tsui H.-C.T."/>
            <person name="Winkler M.E."/>
        </authorList>
    </citation>
    <scope>NUCLEOTIDE SEQUENCE</scope>
</reference>
<protein>
    <recommendedName>
        <fullName evidence="9">DNA 3'-5' helicase</fullName>
        <ecNumber evidence="9">5.6.2.4</ecNumber>
    </recommendedName>
</protein>
<accession>A0A382B5N3</accession>
<dbReference type="GO" id="GO:0000725">
    <property type="term" value="P:recombinational repair"/>
    <property type="evidence" value="ECO:0007669"/>
    <property type="project" value="TreeGrafter"/>
</dbReference>
<dbReference type="CDD" id="cd18807">
    <property type="entry name" value="SF1_C_UvrD"/>
    <property type="match status" value="1"/>
</dbReference>
<keyword evidence="5" id="KW-0067">ATP-binding</keyword>
<feature type="domain" description="UvrD-like helicase ATP-binding" evidence="11">
    <location>
        <begin position="1"/>
        <end position="278"/>
    </location>
</feature>
<dbReference type="Gene3D" id="3.40.50.300">
    <property type="entry name" value="P-loop containing nucleotide triphosphate hydrolases"/>
    <property type="match status" value="2"/>
</dbReference>
<feature type="non-terminal residue" evidence="13">
    <location>
        <position position="689"/>
    </location>
</feature>
<dbReference type="EMBL" id="UINC01028336">
    <property type="protein sequence ID" value="SVB09150.1"/>
    <property type="molecule type" value="Genomic_DNA"/>
</dbReference>
<keyword evidence="2" id="KW-0547">Nucleotide-binding</keyword>
<dbReference type="GO" id="GO:0043138">
    <property type="term" value="F:3'-5' DNA helicase activity"/>
    <property type="evidence" value="ECO:0007669"/>
    <property type="project" value="UniProtKB-EC"/>
</dbReference>
<comment type="catalytic activity">
    <reaction evidence="8">
        <text>Couples ATP hydrolysis with the unwinding of duplex DNA by translocating in the 3'-5' direction.</text>
        <dbReference type="EC" id="5.6.2.4"/>
    </reaction>
</comment>
<dbReference type="PANTHER" id="PTHR11070:SF2">
    <property type="entry name" value="ATP-DEPENDENT DNA HELICASE SRS2"/>
    <property type="match status" value="1"/>
</dbReference>
<proteinExistence type="inferred from homology"/>
<dbReference type="PROSITE" id="PS51198">
    <property type="entry name" value="UVRD_HELICASE_ATP_BIND"/>
    <property type="match status" value="1"/>
</dbReference>
<evidence type="ECO:0000256" key="5">
    <source>
        <dbReference type="ARBA" id="ARBA00022840"/>
    </source>
</evidence>
<keyword evidence="4" id="KW-0347">Helicase</keyword>
<dbReference type="Gene3D" id="1.10.486.10">
    <property type="entry name" value="PCRA, domain 4"/>
    <property type="match status" value="1"/>
</dbReference>
<dbReference type="GO" id="GO:0033202">
    <property type="term" value="C:DNA helicase complex"/>
    <property type="evidence" value="ECO:0007669"/>
    <property type="project" value="TreeGrafter"/>
</dbReference>
<dbReference type="InterPro" id="IPR014017">
    <property type="entry name" value="DNA_helicase_UvrD-like_C"/>
</dbReference>
<evidence type="ECO:0000256" key="9">
    <source>
        <dbReference type="ARBA" id="ARBA00034808"/>
    </source>
</evidence>
<dbReference type="AlphaFoldDB" id="A0A382B5N3"/>
<dbReference type="InterPro" id="IPR014016">
    <property type="entry name" value="UvrD-like_ATP-bd"/>
</dbReference>
<sequence>MNINQKKAVENSEGPCLVLAGAGSGKTRVLTYKILHLLIEKKALPNQILAVTFTNKAATEMKSRVSSLLNQPIDRMWIGTFHSLSAKILRAHCELVGLKNNFIIIDTDDQLKLIKQVCERERINIKEKTPKYYLNVIDGLKNKGIFANNLHSQKYNKSESDIGKVYKIYQAELLRLNCVDFGDLILHCIKIFKTHKDICLKYQKLFKYILVDEYQDINNVQQSWLEYLYQINKNICCVGDDDQSIYSWRGADITNLLNFEKNFSKITIIRLEQNYRSTQNILNCASSLIQKNTGRYGKKLWSKNDIGEKTSITGFWETGEESIFVSGEIEKLISKKIPLSEIAILFRVAAHTRSFEDRFINLGLPYKIIGGLRFYERKEIRDIIAYLRLVDNLNDDLAFERVINVPKRGIGKITLSKINNISRNNNVSMFDAAEMFIQQYILKGKSEINEFIIKVHKWNKIKKDINHIELAQIILEDSNYINYLEQEEKNSKNPENLNRVENIREFIESLKDFENLEGFLEHVGLVMENITNTNKNTISLMTMHSAKGLEFDYVFLAGWEEGVFPSIRSIEELGNSGLEEERRLAYVALTRARKKIYITYVNQNRYSYASHDYNIPSRFIDELPKNLVDIKDSSLLENNNFLDNFITSQDNYQNHLSPGRKRLVSNYKSSDIEWDFNQDTSNEENIKKG</sequence>
<evidence type="ECO:0000259" key="12">
    <source>
        <dbReference type="PROSITE" id="PS51217"/>
    </source>
</evidence>
<name>A0A382B5N3_9ZZZZ</name>
<dbReference type="InterPro" id="IPR000212">
    <property type="entry name" value="DNA_helicase_UvrD/REP"/>
</dbReference>
<feature type="domain" description="UvrD-like helicase C-terminal" evidence="12">
    <location>
        <begin position="279"/>
        <end position="548"/>
    </location>
</feature>
<evidence type="ECO:0000256" key="10">
    <source>
        <dbReference type="ARBA" id="ARBA00048988"/>
    </source>
</evidence>
<evidence type="ECO:0000256" key="6">
    <source>
        <dbReference type="ARBA" id="ARBA00023125"/>
    </source>
</evidence>
<dbReference type="GO" id="GO:0003677">
    <property type="term" value="F:DNA binding"/>
    <property type="evidence" value="ECO:0007669"/>
    <property type="project" value="UniProtKB-KW"/>
</dbReference>
<dbReference type="GO" id="GO:0016787">
    <property type="term" value="F:hydrolase activity"/>
    <property type="evidence" value="ECO:0007669"/>
    <property type="project" value="UniProtKB-KW"/>
</dbReference>
<dbReference type="InterPro" id="IPR013986">
    <property type="entry name" value="DExx_box_DNA_helicase_dom_sf"/>
</dbReference>
<dbReference type="GO" id="GO:0005524">
    <property type="term" value="F:ATP binding"/>
    <property type="evidence" value="ECO:0007669"/>
    <property type="project" value="UniProtKB-KW"/>
</dbReference>
<evidence type="ECO:0000256" key="1">
    <source>
        <dbReference type="ARBA" id="ARBA00009922"/>
    </source>
</evidence>
<evidence type="ECO:0000313" key="13">
    <source>
        <dbReference type="EMBL" id="SVB09150.1"/>
    </source>
</evidence>
<dbReference type="CDD" id="cd17932">
    <property type="entry name" value="DEXQc_UvrD"/>
    <property type="match status" value="1"/>
</dbReference>
<evidence type="ECO:0000256" key="7">
    <source>
        <dbReference type="ARBA" id="ARBA00023235"/>
    </source>
</evidence>
<dbReference type="Pfam" id="PF13361">
    <property type="entry name" value="UvrD_C"/>
    <property type="match status" value="1"/>
</dbReference>
<evidence type="ECO:0000256" key="3">
    <source>
        <dbReference type="ARBA" id="ARBA00022801"/>
    </source>
</evidence>
<dbReference type="GO" id="GO:0005829">
    <property type="term" value="C:cytosol"/>
    <property type="evidence" value="ECO:0007669"/>
    <property type="project" value="TreeGrafter"/>
</dbReference>
<evidence type="ECO:0000256" key="8">
    <source>
        <dbReference type="ARBA" id="ARBA00034617"/>
    </source>
</evidence>
<dbReference type="Pfam" id="PF00580">
    <property type="entry name" value="UvrD-helicase"/>
    <property type="match status" value="1"/>
</dbReference>
<comment type="catalytic activity">
    <reaction evidence="10">
        <text>ATP + H2O = ADP + phosphate + H(+)</text>
        <dbReference type="Rhea" id="RHEA:13065"/>
        <dbReference type="ChEBI" id="CHEBI:15377"/>
        <dbReference type="ChEBI" id="CHEBI:15378"/>
        <dbReference type="ChEBI" id="CHEBI:30616"/>
        <dbReference type="ChEBI" id="CHEBI:43474"/>
        <dbReference type="ChEBI" id="CHEBI:456216"/>
        <dbReference type="EC" id="5.6.2.4"/>
    </reaction>
</comment>
<dbReference type="PANTHER" id="PTHR11070">
    <property type="entry name" value="UVRD / RECB / PCRA DNA HELICASE FAMILY MEMBER"/>
    <property type="match status" value="1"/>
</dbReference>
<keyword evidence="7" id="KW-0413">Isomerase</keyword>
<dbReference type="PROSITE" id="PS51217">
    <property type="entry name" value="UVRD_HELICASE_CTER"/>
    <property type="match status" value="1"/>
</dbReference>
<dbReference type="EC" id="5.6.2.4" evidence="9"/>
<keyword evidence="3" id="KW-0378">Hydrolase</keyword>
<dbReference type="Gene3D" id="1.10.10.160">
    <property type="match status" value="1"/>
</dbReference>
<dbReference type="SUPFAM" id="SSF52540">
    <property type="entry name" value="P-loop containing nucleoside triphosphate hydrolases"/>
    <property type="match status" value="1"/>
</dbReference>
<evidence type="ECO:0000259" key="11">
    <source>
        <dbReference type="PROSITE" id="PS51198"/>
    </source>
</evidence>
<organism evidence="13">
    <name type="scientific">marine metagenome</name>
    <dbReference type="NCBI Taxonomy" id="408172"/>
    <lineage>
        <taxon>unclassified sequences</taxon>
        <taxon>metagenomes</taxon>
        <taxon>ecological metagenomes</taxon>
    </lineage>
</organism>
<dbReference type="InterPro" id="IPR027417">
    <property type="entry name" value="P-loop_NTPase"/>
</dbReference>
<evidence type="ECO:0000256" key="2">
    <source>
        <dbReference type="ARBA" id="ARBA00022741"/>
    </source>
</evidence>
<gene>
    <name evidence="13" type="ORF">METZ01_LOCUS162004</name>
</gene>